<dbReference type="EMBL" id="FOUJ01000001">
    <property type="protein sequence ID" value="SFM16957.1"/>
    <property type="molecule type" value="Genomic_DNA"/>
</dbReference>
<organism evidence="2 3">
    <name type="scientific">Methanolobus profundi</name>
    <dbReference type="NCBI Taxonomy" id="487685"/>
    <lineage>
        <taxon>Archaea</taxon>
        <taxon>Methanobacteriati</taxon>
        <taxon>Methanobacteriota</taxon>
        <taxon>Stenosarchaea group</taxon>
        <taxon>Methanomicrobia</taxon>
        <taxon>Methanosarcinales</taxon>
        <taxon>Methanosarcinaceae</taxon>
        <taxon>Methanolobus</taxon>
    </lineage>
</organism>
<keyword evidence="1" id="KW-1133">Transmembrane helix</keyword>
<accession>A0A1I4NNR3</accession>
<proteinExistence type="predicted"/>
<dbReference type="NCBIfam" id="TIGR04209">
    <property type="entry name" value="sarcinarray"/>
    <property type="match status" value="1"/>
</dbReference>
<reference evidence="3" key="1">
    <citation type="submission" date="2016-10" db="EMBL/GenBank/DDBJ databases">
        <authorList>
            <person name="Varghese N."/>
            <person name="Submissions S."/>
        </authorList>
    </citation>
    <scope>NUCLEOTIDE SEQUENCE [LARGE SCALE GENOMIC DNA]</scope>
    <source>
        <strain evidence="3">Mob M</strain>
    </source>
</reference>
<dbReference type="RefSeq" id="WP_091931847.1">
    <property type="nucleotide sequence ID" value="NZ_FOUJ01000001.1"/>
</dbReference>
<dbReference type="Proteomes" id="UP000198535">
    <property type="component" value="Unassembled WGS sequence"/>
</dbReference>
<evidence type="ECO:0000313" key="2">
    <source>
        <dbReference type="EMBL" id="SFM16957.1"/>
    </source>
</evidence>
<dbReference type="AlphaFoldDB" id="A0A1I4NNR3"/>
<evidence type="ECO:0000313" key="3">
    <source>
        <dbReference type="Proteomes" id="UP000198535"/>
    </source>
</evidence>
<protein>
    <submittedName>
        <fullName evidence="2">Sarcinarray family protein</fullName>
    </submittedName>
</protein>
<name>A0A1I4NNR3_9EURY</name>
<keyword evidence="3" id="KW-1185">Reference proteome</keyword>
<sequence length="200" mass="22025">MKLKLVCICIILCLLLLFCPPASSESSNLKIDVYYNDQLYPGASTPKPLLKIGEPFTLRFEVTCYKRNFLSAQLLSIGNNDFDIIEGPTSKLGTGTRGIIEANETRIFEWTVAPNEEWAGGSAPIDFYYQMTDLDSAKTITSGEFTAAYVTISEEYYDGPVTPDGSIEEPSDDGNSPTTPAFTALCAVFVLVVATVYRRR</sequence>
<evidence type="ECO:0000256" key="1">
    <source>
        <dbReference type="SAM" id="Phobius"/>
    </source>
</evidence>
<keyword evidence="1" id="KW-0472">Membrane</keyword>
<dbReference type="STRING" id="487685.SAMN04488696_0166"/>
<dbReference type="InterPro" id="IPR026476">
    <property type="entry name" value="Sarcinarray_fam"/>
</dbReference>
<dbReference type="OrthoDB" id="136204at2157"/>
<feature type="transmembrane region" description="Helical" evidence="1">
    <location>
        <begin position="179"/>
        <end position="197"/>
    </location>
</feature>
<keyword evidence="1" id="KW-0812">Transmembrane</keyword>
<gene>
    <name evidence="2" type="ORF">SAMN04488696_0166</name>
</gene>